<name>E9FZY9_DAPPU</name>
<evidence type="ECO:0000313" key="1">
    <source>
        <dbReference type="EMBL" id="EFX87130.1"/>
    </source>
</evidence>
<dbReference type="KEGG" id="dpx:DAPPUDRAFT_236100"/>
<dbReference type="HOGENOM" id="CLU_2888028_0_0_1"/>
<evidence type="ECO:0000313" key="2">
    <source>
        <dbReference type="Proteomes" id="UP000000305"/>
    </source>
</evidence>
<sequence length="63" mass="6995">MSNRTVDSPFERAPASVTYTMLKTVNCGTGKTPRLGVGKTQMNIQQQSLTPYRKSTYPLADEQ</sequence>
<accession>E9FZY9</accession>
<dbReference type="Proteomes" id="UP000000305">
    <property type="component" value="Unassembled WGS sequence"/>
</dbReference>
<protein>
    <submittedName>
        <fullName evidence="1">Uncharacterized protein</fullName>
    </submittedName>
</protein>
<dbReference type="EMBL" id="GL732528">
    <property type="protein sequence ID" value="EFX87130.1"/>
    <property type="molecule type" value="Genomic_DNA"/>
</dbReference>
<dbReference type="InParanoid" id="E9FZY9"/>
<reference evidence="1 2" key="1">
    <citation type="journal article" date="2011" name="Science">
        <title>The ecoresponsive genome of Daphnia pulex.</title>
        <authorList>
            <person name="Colbourne J.K."/>
            <person name="Pfrender M.E."/>
            <person name="Gilbert D."/>
            <person name="Thomas W.K."/>
            <person name="Tucker A."/>
            <person name="Oakley T.H."/>
            <person name="Tokishita S."/>
            <person name="Aerts A."/>
            <person name="Arnold G.J."/>
            <person name="Basu M.K."/>
            <person name="Bauer D.J."/>
            <person name="Caceres C.E."/>
            <person name="Carmel L."/>
            <person name="Casola C."/>
            <person name="Choi J.H."/>
            <person name="Detter J.C."/>
            <person name="Dong Q."/>
            <person name="Dusheyko S."/>
            <person name="Eads B.D."/>
            <person name="Frohlich T."/>
            <person name="Geiler-Samerotte K.A."/>
            <person name="Gerlach D."/>
            <person name="Hatcher P."/>
            <person name="Jogdeo S."/>
            <person name="Krijgsveld J."/>
            <person name="Kriventseva E.V."/>
            <person name="Kultz D."/>
            <person name="Laforsch C."/>
            <person name="Lindquist E."/>
            <person name="Lopez J."/>
            <person name="Manak J.R."/>
            <person name="Muller J."/>
            <person name="Pangilinan J."/>
            <person name="Patwardhan R.P."/>
            <person name="Pitluck S."/>
            <person name="Pritham E.J."/>
            <person name="Rechtsteiner A."/>
            <person name="Rho M."/>
            <person name="Rogozin I.B."/>
            <person name="Sakarya O."/>
            <person name="Salamov A."/>
            <person name="Schaack S."/>
            <person name="Shapiro H."/>
            <person name="Shiga Y."/>
            <person name="Skalitzky C."/>
            <person name="Smith Z."/>
            <person name="Souvorov A."/>
            <person name="Sung W."/>
            <person name="Tang Z."/>
            <person name="Tsuchiya D."/>
            <person name="Tu H."/>
            <person name="Vos H."/>
            <person name="Wang M."/>
            <person name="Wolf Y.I."/>
            <person name="Yamagata H."/>
            <person name="Yamada T."/>
            <person name="Ye Y."/>
            <person name="Shaw J.R."/>
            <person name="Andrews J."/>
            <person name="Crease T.J."/>
            <person name="Tang H."/>
            <person name="Lucas S.M."/>
            <person name="Robertson H.M."/>
            <person name="Bork P."/>
            <person name="Koonin E.V."/>
            <person name="Zdobnov E.M."/>
            <person name="Grigoriev I.V."/>
            <person name="Lynch M."/>
            <person name="Boore J.L."/>
        </authorList>
    </citation>
    <scope>NUCLEOTIDE SEQUENCE [LARGE SCALE GENOMIC DNA]</scope>
</reference>
<proteinExistence type="predicted"/>
<organism evidence="1 2">
    <name type="scientific">Daphnia pulex</name>
    <name type="common">Water flea</name>
    <dbReference type="NCBI Taxonomy" id="6669"/>
    <lineage>
        <taxon>Eukaryota</taxon>
        <taxon>Metazoa</taxon>
        <taxon>Ecdysozoa</taxon>
        <taxon>Arthropoda</taxon>
        <taxon>Crustacea</taxon>
        <taxon>Branchiopoda</taxon>
        <taxon>Diplostraca</taxon>
        <taxon>Cladocera</taxon>
        <taxon>Anomopoda</taxon>
        <taxon>Daphniidae</taxon>
        <taxon>Daphnia</taxon>
    </lineage>
</organism>
<keyword evidence="2" id="KW-1185">Reference proteome</keyword>
<dbReference type="AlphaFoldDB" id="E9FZY9"/>
<gene>
    <name evidence="1" type="ORF">DAPPUDRAFT_236100</name>
</gene>